<protein>
    <submittedName>
        <fullName evidence="1">Putative secreted protein</fullName>
    </submittedName>
</protein>
<evidence type="ECO:0000313" key="1">
    <source>
        <dbReference type="EMBL" id="MXU85788.1"/>
    </source>
</evidence>
<dbReference type="AlphaFoldDB" id="A0A6B0U2G1"/>
<name>A0A6B0U2G1_IXORI</name>
<sequence>MRSKFHVCSTFFLLVLWRRFAWPLFRRVTVRMTIDVQSFSIHYLVYGNWRAINPVFFFSFCNCLIHPFCLLHLRCVTSHTRLEAHGI</sequence>
<dbReference type="EMBL" id="GIFC01003705">
    <property type="protein sequence ID" value="MXU85788.1"/>
    <property type="molecule type" value="Transcribed_RNA"/>
</dbReference>
<reference evidence="1" key="1">
    <citation type="submission" date="2019-12" db="EMBL/GenBank/DDBJ databases">
        <title>An insight into the sialome of adult female Ixodes ricinus ticks feeding for 6 days.</title>
        <authorList>
            <person name="Perner J."/>
            <person name="Ribeiro J.M.C."/>
        </authorList>
    </citation>
    <scope>NUCLEOTIDE SEQUENCE</scope>
    <source>
        <strain evidence="1">Semi-engorged</strain>
        <tissue evidence="1">Salivary glands</tissue>
    </source>
</reference>
<proteinExistence type="predicted"/>
<accession>A0A6B0U2G1</accession>
<organism evidence="1">
    <name type="scientific">Ixodes ricinus</name>
    <name type="common">Common tick</name>
    <name type="synonym">Acarus ricinus</name>
    <dbReference type="NCBI Taxonomy" id="34613"/>
    <lineage>
        <taxon>Eukaryota</taxon>
        <taxon>Metazoa</taxon>
        <taxon>Ecdysozoa</taxon>
        <taxon>Arthropoda</taxon>
        <taxon>Chelicerata</taxon>
        <taxon>Arachnida</taxon>
        <taxon>Acari</taxon>
        <taxon>Parasitiformes</taxon>
        <taxon>Ixodida</taxon>
        <taxon>Ixodoidea</taxon>
        <taxon>Ixodidae</taxon>
        <taxon>Ixodinae</taxon>
        <taxon>Ixodes</taxon>
    </lineage>
</organism>